<comment type="similarity">
    <text evidence="2">Belongs to the UPF0073 (Hly-III) family.</text>
</comment>
<reference evidence="8" key="1">
    <citation type="submission" date="2023-03" db="EMBL/GenBank/DDBJ databases">
        <authorList>
            <person name="Cremers G."/>
            <person name="Picone N."/>
        </authorList>
    </citation>
    <scope>NUCLEOTIDE SEQUENCE</scope>
    <source>
        <strain evidence="8">Sample_alias</strain>
    </source>
</reference>
<evidence type="ECO:0000256" key="2">
    <source>
        <dbReference type="ARBA" id="ARBA00008488"/>
    </source>
</evidence>
<feature type="transmembrane region" description="Helical" evidence="7">
    <location>
        <begin position="127"/>
        <end position="144"/>
    </location>
</feature>
<comment type="subcellular location">
    <subcellularLocation>
        <location evidence="1">Cell membrane</location>
        <topology evidence="1">Multi-pass membrane protein</topology>
    </subcellularLocation>
</comment>
<dbReference type="Pfam" id="PF03006">
    <property type="entry name" value="HlyIII"/>
    <property type="match status" value="1"/>
</dbReference>
<dbReference type="InterPro" id="IPR005744">
    <property type="entry name" value="Hy-lIII"/>
</dbReference>
<evidence type="ECO:0000256" key="6">
    <source>
        <dbReference type="ARBA" id="ARBA00023136"/>
    </source>
</evidence>
<keyword evidence="6 7" id="KW-0472">Membrane</keyword>
<dbReference type="NCBIfam" id="TIGR01065">
    <property type="entry name" value="hlyIII"/>
    <property type="match status" value="1"/>
</dbReference>
<feature type="transmembrane region" description="Helical" evidence="7">
    <location>
        <begin position="12"/>
        <end position="29"/>
    </location>
</feature>
<feature type="transmembrane region" description="Helical" evidence="7">
    <location>
        <begin position="156"/>
        <end position="173"/>
    </location>
</feature>
<feature type="transmembrane region" description="Helical" evidence="7">
    <location>
        <begin position="102"/>
        <end position="121"/>
    </location>
</feature>
<organism evidence="8 9">
    <name type="scientific">Candidatus Methylacidiphilum fumarolicum</name>
    <dbReference type="NCBI Taxonomy" id="591154"/>
    <lineage>
        <taxon>Bacteria</taxon>
        <taxon>Pseudomonadati</taxon>
        <taxon>Verrucomicrobiota</taxon>
        <taxon>Methylacidiphilae</taxon>
        <taxon>Methylacidiphilales</taxon>
        <taxon>Methylacidiphilaceae</taxon>
        <taxon>Methylacidiphilum (ex Ratnadevi et al. 2023)</taxon>
    </lineage>
</organism>
<evidence type="ECO:0000256" key="3">
    <source>
        <dbReference type="ARBA" id="ARBA00022475"/>
    </source>
</evidence>
<dbReference type="EMBL" id="OX458932">
    <property type="protein sequence ID" value="CAI9086785.1"/>
    <property type="molecule type" value="Genomic_DNA"/>
</dbReference>
<name>A0ABN8XKY9_9BACT</name>
<feature type="transmembrane region" description="Helical" evidence="7">
    <location>
        <begin position="78"/>
        <end position="95"/>
    </location>
</feature>
<dbReference type="PANTHER" id="PTHR20855:SF3">
    <property type="entry name" value="LD03007P"/>
    <property type="match status" value="1"/>
</dbReference>
<feature type="transmembrane region" description="Helical" evidence="7">
    <location>
        <begin position="41"/>
        <end position="58"/>
    </location>
</feature>
<dbReference type="InterPro" id="IPR004254">
    <property type="entry name" value="AdipoR/HlyIII-related"/>
</dbReference>
<protein>
    <submittedName>
        <fullName evidence="8">Predicted membrane protein</fullName>
    </submittedName>
</protein>
<evidence type="ECO:0000256" key="1">
    <source>
        <dbReference type="ARBA" id="ARBA00004651"/>
    </source>
</evidence>
<keyword evidence="5 7" id="KW-1133">Transmembrane helix</keyword>
<accession>A0ABN8XKY9</accession>
<dbReference type="RefSeq" id="WP_009061873.1">
    <property type="nucleotide sequence ID" value="NZ_JAHXRZ010000004.1"/>
</dbReference>
<feature type="transmembrane region" description="Helical" evidence="7">
    <location>
        <begin position="185"/>
        <end position="206"/>
    </location>
</feature>
<sequence>MKKIREPFNTYSHVFGAMLSIIGLEVLFFKDLRNSINPLDNLIYGLSLTFMFVSSSLYHALDITSKMLPSFRKLDHCSIYILIAATYTPVIVKAADKEYRVMLLALMWSIAITGILIKIFFPYPSRWLYTGFYLGMGWVGVLFLPRIHLSKVSLDYALSGGIVYTIGAFSYMLKWPQSRNFNFHNLWHLMVLLGSFFMYLMVYSLVPS</sequence>
<keyword evidence="3" id="KW-1003">Cell membrane</keyword>
<evidence type="ECO:0000313" key="8">
    <source>
        <dbReference type="EMBL" id="CAI9086785.1"/>
    </source>
</evidence>
<evidence type="ECO:0000256" key="7">
    <source>
        <dbReference type="SAM" id="Phobius"/>
    </source>
</evidence>
<keyword evidence="9" id="KW-1185">Reference proteome</keyword>
<evidence type="ECO:0000256" key="4">
    <source>
        <dbReference type="ARBA" id="ARBA00022692"/>
    </source>
</evidence>
<keyword evidence="4 7" id="KW-0812">Transmembrane</keyword>
<dbReference type="Proteomes" id="UP001161497">
    <property type="component" value="Chromosome"/>
</dbReference>
<evidence type="ECO:0000313" key="9">
    <source>
        <dbReference type="Proteomes" id="UP001161497"/>
    </source>
</evidence>
<gene>
    <name evidence="8" type="ORF">MFUM_2481</name>
</gene>
<proteinExistence type="inferred from homology"/>
<dbReference type="PANTHER" id="PTHR20855">
    <property type="entry name" value="ADIPOR/PROGESTIN RECEPTOR-RELATED"/>
    <property type="match status" value="1"/>
</dbReference>
<evidence type="ECO:0000256" key="5">
    <source>
        <dbReference type="ARBA" id="ARBA00022989"/>
    </source>
</evidence>